<evidence type="ECO:0000313" key="9">
    <source>
        <dbReference type="EMBL" id="MFC5454861.1"/>
    </source>
</evidence>
<keyword evidence="3" id="KW-0472">Membrane</keyword>
<feature type="region of interest" description="Disordered" evidence="6">
    <location>
        <begin position="368"/>
        <end position="392"/>
    </location>
</feature>
<dbReference type="InterPro" id="IPR004846">
    <property type="entry name" value="T2SS/T3SS_dom"/>
</dbReference>
<dbReference type="EMBL" id="JBHSMQ010000002">
    <property type="protein sequence ID" value="MFC5454861.1"/>
    <property type="molecule type" value="Genomic_DNA"/>
</dbReference>
<sequence>MTHHSRLVFNLSLLALTAASPAVMAQSPSTVSGMANREIARRYARIEDARTAMDRGDKLFSEGDYEGALSAYKNAIDSLPNAPLTSDWLDLAKLKYADCSVTVAQERAKAGNYKEARQLLEGATSYVPGHKGALVFSKQLEDPDRWPPGLTAEHVTNVGKVQSGLLLGNSSVELGNYDAAIAQYQDVLRTDPYNTAARRGMENAERKREAYFKSAYDHQRAKMLAQVTETWEDKVPVQGQAVSFEYGVGRSPGAYLTEKMNTIIFPTVQFEGATIQEAIEYLRIKSRDLDTTQDKSGVKGVNIILRTGDAPSNASISLDLKDVPMSEALRYVTELAQMKYKVEAHAVLVVPLSENASEQYTRSYRVPPDFLSTGGGDPGAGPAPAANADPFANNGGAAAPGASNLIARKTARQILEASGILFPEGASASYNPANSQLVVRNTQPNLDLVEAYVESITKLAPKMVVITSKFVEVTQKNTEELGFDWLLGGVGIGNLVMGGGSTGNGNAYNAANYPFQASNLVIPGYYVGTEQVFPNIPVAAAFAGSIPLGAVPGNSVSGANPNGTSPFPYGGGPVTAGNRSGGFAISNSSIDNLLTTGSTTATTSVAPGIFSTAGIFSDPAFQTVLRGLSQKKGVDLMSAPSVTTKSGTRATMEVTREFIYPTEFDPPRLPQGGGGLNVGGGGGGGQQIATPTTPTAFEMRQTGVRLEAEPTVGADGNTIELTLAPEVVEFDGFINYGSPIMSPSSQSVLPIQLSTGTIGYVPLQQPERLITPNIINQPVFSVRKVTTGVSIWDGQTVALGGLIREDVQDVQDKVPILGDLPFVGRLFKSESEQHYKRNLMIFVTANLIDPSGQRIKPANATQAAAADTAAGPGSVGTLLPTVAPGN</sequence>
<name>A0ABW0KQP7_9BACT</name>
<gene>
    <name evidence="9" type="ORF">ACFQDI_08360</name>
</gene>
<feature type="repeat" description="TPR" evidence="4">
    <location>
        <begin position="161"/>
        <end position="194"/>
    </location>
</feature>
<dbReference type="InterPro" id="IPR004845">
    <property type="entry name" value="T2SS_GspD_CS"/>
</dbReference>
<evidence type="ECO:0000256" key="5">
    <source>
        <dbReference type="RuleBase" id="RU004003"/>
    </source>
</evidence>
<keyword evidence="4" id="KW-0802">TPR repeat</keyword>
<dbReference type="Proteomes" id="UP001596052">
    <property type="component" value="Unassembled WGS sequence"/>
</dbReference>
<evidence type="ECO:0000256" key="7">
    <source>
        <dbReference type="SAM" id="SignalP"/>
    </source>
</evidence>
<dbReference type="NCBIfam" id="NF042912">
    <property type="entry name" value="Amuc_1098_fam"/>
    <property type="match status" value="1"/>
</dbReference>
<feature type="chain" id="PRO_5046006776" evidence="7">
    <location>
        <begin position="26"/>
        <end position="886"/>
    </location>
</feature>
<feature type="repeat" description="TPR" evidence="4">
    <location>
        <begin position="49"/>
        <end position="82"/>
    </location>
</feature>
<evidence type="ECO:0000259" key="8">
    <source>
        <dbReference type="Pfam" id="PF00263"/>
    </source>
</evidence>
<feature type="domain" description="Type II/III secretion system secretin-like" evidence="8">
    <location>
        <begin position="628"/>
        <end position="848"/>
    </location>
</feature>
<protein>
    <submittedName>
        <fullName evidence="9">Amuc_1098 family type IV pilus outer membrane protein</fullName>
    </submittedName>
</protein>
<dbReference type="InterPro" id="IPR019734">
    <property type="entry name" value="TPR_rpt"/>
</dbReference>
<evidence type="ECO:0000313" key="10">
    <source>
        <dbReference type="Proteomes" id="UP001596052"/>
    </source>
</evidence>
<dbReference type="PANTHER" id="PTHR30332">
    <property type="entry name" value="PROBABLE GENERAL SECRETION PATHWAY PROTEIN D"/>
    <property type="match status" value="1"/>
</dbReference>
<evidence type="ECO:0000256" key="1">
    <source>
        <dbReference type="ARBA" id="ARBA00004370"/>
    </source>
</evidence>
<comment type="subcellular location">
    <subcellularLocation>
        <location evidence="1">Membrane</location>
    </subcellularLocation>
</comment>
<dbReference type="RefSeq" id="WP_377165373.1">
    <property type="nucleotide sequence ID" value="NZ_JBHSMQ010000002.1"/>
</dbReference>
<dbReference type="InterPro" id="IPR011990">
    <property type="entry name" value="TPR-like_helical_dom_sf"/>
</dbReference>
<keyword evidence="2 7" id="KW-0732">Signal</keyword>
<evidence type="ECO:0000256" key="3">
    <source>
        <dbReference type="ARBA" id="ARBA00023136"/>
    </source>
</evidence>
<keyword evidence="10" id="KW-1185">Reference proteome</keyword>
<reference evidence="10" key="1">
    <citation type="journal article" date="2019" name="Int. J. Syst. Evol. Microbiol.">
        <title>The Global Catalogue of Microorganisms (GCM) 10K type strain sequencing project: providing services to taxonomists for standard genome sequencing and annotation.</title>
        <authorList>
            <consortium name="The Broad Institute Genomics Platform"/>
            <consortium name="The Broad Institute Genome Sequencing Center for Infectious Disease"/>
            <person name="Wu L."/>
            <person name="Ma J."/>
        </authorList>
    </citation>
    <scope>NUCLEOTIDE SEQUENCE [LARGE SCALE GENOMIC DNA]</scope>
    <source>
        <strain evidence="10">CGMCC 4.1469</strain>
    </source>
</reference>
<evidence type="ECO:0000256" key="4">
    <source>
        <dbReference type="PROSITE-ProRule" id="PRU00339"/>
    </source>
</evidence>
<dbReference type="Gene3D" id="1.25.40.10">
    <property type="entry name" value="Tetratricopeptide repeat domain"/>
    <property type="match status" value="1"/>
</dbReference>
<evidence type="ECO:0000256" key="6">
    <source>
        <dbReference type="SAM" id="MobiDB-lite"/>
    </source>
</evidence>
<evidence type="ECO:0000256" key="2">
    <source>
        <dbReference type="ARBA" id="ARBA00022729"/>
    </source>
</evidence>
<dbReference type="InterPro" id="IPR050810">
    <property type="entry name" value="Bact_Secretion_Sys_Channel"/>
</dbReference>
<organism evidence="9 10">
    <name type="scientific">Prosthecobacter fluviatilis</name>
    <dbReference type="NCBI Taxonomy" id="445931"/>
    <lineage>
        <taxon>Bacteria</taxon>
        <taxon>Pseudomonadati</taxon>
        <taxon>Verrucomicrobiota</taxon>
        <taxon>Verrucomicrobiia</taxon>
        <taxon>Verrucomicrobiales</taxon>
        <taxon>Verrucomicrobiaceae</taxon>
        <taxon>Prosthecobacter</taxon>
    </lineage>
</organism>
<dbReference type="PROSITE" id="PS50005">
    <property type="entry name" value="TPR"/>
    <property type="match status" value="2"/>
</dbReference>
<feature type="compositionally biased region" description="Low complexity" evidence="6">
    <location>
        <begin position="380"/>
        <end position="392"/>
    </location>
</feature>
<dbReference type="Pfam" id="PF00263">
    <property type="entry name" value="Secretin"/>
    <property type="match status" value="1"/>
</dbReference>
<dbReference type="SUPFAM" id="SSF48452">
    <property type="entry name" value="TPR-like"/>
    <property type="match status" value="1"/>
</dbReference>
<proteinExistence type="inferred from homology"/>
<dbReference type="PROSITE" id="PS00875">
    <property type="entry name" value="T2SP_D"/>
    <property type="match status" value="1"/>
</dbReference>
<feature type="signal peptide" evidence="7">
    <location>
        <begin position="1"/>
        <end position="25"/>
    </location>
</feature>
<comment type="caution">
    <text evidence="9">The sequence shown here is derived from an EMBL/GenBank/DDBJ whole genome shotgun (WGS) entry which is preliminary data.</text>
</comment>
<dbReference type="SMART" id="SM00028">
    <property type="entry name" value="TPR"/>
    <property type="match status" value="3"/>
</dbReference>
<accession>A0ABW0KQP7</accession>
<comment type="similarity">
    <text evidence="5">Belongs to the bacterial secretin family.</text>
</comment>
<dbReference type="PANTHER" id="PTHR30332:SF24">
    <property type="entry name" value="SECRETIN GSPD-RELATED"/>
    <property type="match status" value="1"/>
</dbReference>
<dbReference type="InterPro" id="IPR049997">
    <property type="entry name" value="Amuc_1098-like"/>
</dbReference>